<sequence>MNNQHGNYANHFGEHHLQPNDQFRFSESDMYSGSGVKNEMPLENTLNNLNTSNTSNTTNLTNFNGILNDNALLSVLQPDGLEEISDIVSSIKNEEINFYTNQNARKQSFIPPISPTYNAIPNYYHQNNLTQGGSIQSSPDSYHSLSPTNYVNTHTNWVQNPYYQQSSQETGITQGHNYTERFFDFNSNNGGVVNNNYGYQSNDQWLTPPYQMSSPTNSQYHSPASSVHLANSSPSVDVFQYGNGSAYLPNPFPTILTEEESATPPLKVTRKRKCKKNAEVLPPITTLSKHKIADDISLEDFDFSSFKEDEEEDSMEVINELDEFDYSEDDDISKTDVIKRPRTERRKAHNLIEKKYRCSINDRINQLKDLVAKKDEKLSKSATLRKAIDKMEELFDKNDNLKSENSALRASLKQHQQANKNLKETLKNIQSQAQIHHQTNLSPPGSDYYSGGSSAVTDHTSPSWESFLRLKKSASIAITKGTYERAEHYLQLSLDTLGRPIPKGRLDEFLTVFWQIIRHLLNGVWIGRYFSRRKRSPTQPTLTVCKSHAATALAYHQLHQLHLITKPSRTNILRGLNLALSAVNLAESAGISNDRLTHAQRADIYINAAIRTRLSLPFFIGNVTGKYFMRRAKRHVKKAIAENEKFGALNWMFSSSGKRFLSDITKVESIIKSMSRSKTDNMPFSKSPKSDFMKPINKLTDAFKMHLLDTLVDTCQSTKKNGVISSAGVNESIQLLLTISCSPYDVGSCRNSFVDCTDASLQDWNSIFNAKDYSDQISTWWTHLLSAAIYWKVGNNYKAQTHYAVVKRCPQEILEGGVTHAAVIAFCSRKIQIDDYFKSDSEKATLIYCMKGLKVMQEDLDKDEVVSHVGRNLLQKIKCMTIEWYLSCLLEIWYSKLKLNYLYWRQAKSESLLIQIYEGFLEVYEDTIAASYDQSLTLKKLLKMSSYSQYLTTEQEDELRAIAKAIVAPGKGILAADESTGSMEKRLSPLGLENTEENRRKYRQMLFTADEEIATYISGVILFDETFYQKTDDGTPFVELLKKRGIIPGIKVDKGVVSLAGTEGEGTTQGLDGLSERCAKYKKDGAQFAKWRCVHKITGTTPSHTALTEIAGNLARYASICQQNGLVPIVEPEILPDGNHSIERSQKITEVVLAYTYKALSDHHVFLEGTLLKPNMVTAGQSFEGPRPTSEQIGKATVVALQRTVPSAVPGVVFLSGGQCETDATQNLHSMNAYKAIKPWALTFSYGRALQASAIKAWAGKDENVGAAQAVLLKRAKMNSLACRGLYAGEDSDGAAAESLFEADRVY</sequence>
<dbReference type="Proteomes" id="UP000095286">
    <property type="component" value="Unplaced"/>
</dbReference>
<reference evidence="2" key="1">
    <citation type="submission" date="2016-11" db="UniProtKB">
        <authorList>
            <consortium name="WormBaseParasite"/>
        </authorList>
    </citation>
    <scope>IDENTIFICATION</scope>
    <source>
        <strain evidence="2">KR3021</strain>
    </source>
</reference>
<evidence type="ECO:0000313" key="2">
    <source>
        <dbReference type="WBParaSite" id="RSKR_0000612400.1"/>
    </source>
</evidence>
<dbReference type="WBParaSite" id="RSKR_0000612400.1">
    <property type="protein sequence ID" value="RSKR_0000612400.1"/>
    <property type="gene ID" value="RSKR_0000612400"/>
</dbReference>
<name>A0AC35U0Y2_9BILA</name>
<organism evidence="1 2">
    <name type="scientific">Rhabditophanes sp. KR3021</name>
    <dbReference type="NCBI Taxonomy" id="114890"/>
    <lineage>
        <taxon>Eukaryota</taxon>
        <taxon>Metazoa</taxon>
        <taxon>Ecdysozoa</taxon>
        <taxon>Nematoda</taxon>
        <taxon>Chromadorea</taxon>
        <taxon>Rhabditida</taxon>
        <taxon>Tylenchina</taxon>
        <taxon>Panagrolaimomorpha</taxon>
        <taxon>Strongyloidoidea</taxon>
        <taxon>Alloionematidae</taxon>
        <taxon>Rhabditophanes</taxon>
    </lineage>
</organism>
<accession>A0AC35U0Y2</accession>
<proteinExistence type="predicted"/>
<protein>
    <submittedName>
        <fullName evidence="2">Fructose-bisphosphate aldolase</fullName>
    </submittedName>
</protein>
<evidence type="ECO:0000313" key="1">
    <source>
        <dbReference type="Proteomes" id="UP000095286"/>
    </source>
</evidence>